<protein>
    <submittedName>
        <fullName evidence="1">Uncharacterized protein</fullName>
    </submittedName>
</protein>
<dbReference type="AlphaFoldDB" id="A0A409YMP7"/>
<organism evidence="1 2">
    <name type="scientific">Panaeolus cyanescens</name>
    <dbReference type="NCBI Taxonomy" id="181874"/>
    <lineage>
        <taxon>Eukaryota</taxon>
        <taxon>Fungi</taxon>
        <taxon>Dikarya</taxon>
        <taxon>Basidiomycota</taxon>
        <taxon>Agaricomycotina</taxon>
        <taxon>Agaricomycetes</taxon>
        <taxon>Agaricomycetidae</taxon>
        <taxon>Agaricales</taxon>
        <taxon>Agaricineae</taxon>
        <taxon>Galeropsidaceae</taxon>
        <taxon>Panaeolus</taxon>
    </lineage>
</organism>
<reference evidence="1 2" key="1">
    <citation type="journal article" date="2018" name="Evol. Lett.">
        <title>Horizontal gene cluster transfer increased hallucinogenic mushroom diversity.</title>
        <authorList>
            <person name="Reynolds H.T."/>
            <person name="Vijayakumar V."/>
            <person name="Gluck-Thaler E."/>
            <person name="Korotkin H.B."/>
            <person name="Matheny P.B."/>
            <person name="Slot J.C."/>
        </authorList>
    </citation>
    <scope>NUCLEOTIDE SEQUENCE [LARGE SCALE GENOMIC DNA]</scope>
    <source>
        <strain evidence="1 2">2629</strain>
    </source>
</reference>
<accession>A0A409YMP7</accession>
<dbReference type="InParanoid" id="A0A409YMP7"/>
<sequence>MFPAYSSYNSQPTMMWLPVQLIYHYPLVTMEDFDVFDTDDGRLWVYKRRPYHSSLHYNAYAPEHQSIEVPFEDIAMPTHLYPTEWVQTFVDEIEAAMPIQGPQGQQLQEPLLWTPPQCQAGDPVGTAEYTMRSSPFLSAMSNTIEESWGVESQHSPFQDQRLNEIPPPVQGNNYTDAGPIQTPLGSVERQHGGYDVSILFVAFSDIFQQLFLGVIVDVPEESNENKAYG</sequence>
<dbReference type="Proteomes" id="UP000284842">
    <property type="component" value="Unassembled WGS sequence"/>
</dbReference>
<comment type="caution">
    <text evidence="1">The sequence shown here is derived from an EMBL/GenBank/DDBJ whole genome shotgun (WGS) entry which is preliminary data.</text>
</comment>
<proteinExistence type="predicted"/>
<evidence type="ECO:0000313" key="1">
    <source>
        <dbReference type="EMBL" id="PPR04363.1"/>
    </source>
</evidence>
<dbReference type="EMBL" id="NHTK01000955">
    <property type="protein sequence ID" value="PPR04363.1"/>
    <property type="molecule type" value="Genomic_DNA"/>
</dbReference>
<gene>
    <name evidence="1" type="ORF">CVT24_013197</name>
</gene>
<name>A0A409YMP7_9AGAR</name>
<keyword evidence="2" id="KW-1185">Reference proteome</keyword>
<evidence type="ECO:0000313" key="2">
    <source>
        <dbReference type="Proteomes" id="UP000284842"/>
    </source>
</evidence>